<reference evidence="1" key="1">
    <citation type="submission" date="2018-02" db="EMBL/GenBank/DDBJ databases">
        <title>Rhizophora mucronata_Transcriptome.</title>
        <authorList>
            <person name="Meera S.P."/>
            <person name="Sreeshan A."/>
            <person name="Augustine A."/>
        </authorList>
    </citation>
    <scope>NUCLEOTIDE SEQUENCE</scope>
    <source>
        <tissue evidence="1">Leaf</tissue>
    </source>
</reference>
<sequence>MNPFTLLQRSNAGANTKDTGIRELCRFKIFLEHIGEQLKSLLPIALPSMASNQSSPSHLIPSSHTIKDQMSFLHITASSIHVQKSSTHINI</sequence>
<name>A0A2P2IRB0_RHIMU</name>
<dbReference type="AlphaFoldDB" id="A0A2P2IRB0"/>
<proteinExistence type="predicted"/>
<dbReference type="EMBL" id="GGEC01003276">
    <property type="protein sequence ID" value="MBW83759.1"/>
    <property type="molecule type" value="Transcribed_RNA"/>
</dbReference>
<protein>
    <submittedName>
        <fullName evidence="1">Pentatricopeptide repeat-containing protein At3g24000</fullName>
    </submittedName>
</protein>
<organism evidence="1">
    <name type="scientific">Rhizophora mucronata</name>
    <name type="common">Asiatic mangrove</name>
    <dbReference type="NCBI Taxonomy" id="61149"/>
    <lineage>
        <taxon>Eukaryota</taxon>
        <taxon>Viridiplantae</taxon>
        <taxon>Streptophyta</taxon>
        <taxon>Embryophyta</taxon>
        <taxon>Tracheophyta</taxon>
        <taxon>Spermatophyta</taxon>
        <taxon>Magnoliopsida</taxon>
        <taxon>eudicotyledons</taxon>
        <taxon>Gunneridae</taxon>
        <taxon>Pentapetalae</taxon>
        <taxon>rosids</taxon>
        <taxon>fabids</taxon>
        <taxon>Malpighiales</taxon>
        <taxon>Rhizophoraceae</taxon>
        <taxon>Rhizophora</taxon>
    </lineage>
</organism>
<accession>A0A2P2IRB0</accession>
<evidence type="ECO:0000313" key="1">
    <source>
        <dbReference type="EMBL" id="MBW83759.1"/>
    </source>
</evidence>